<name>A0AAD3D740_9STRA</name>
<evidence type="ECO:0000313" key="3">
    <source>
        <dbReference type="EMBL" id="GFH57990.1"/>
    </source>
</evidence>
<dbReference type="Pfam" id="PF12348">
    <property type="entry name" value="CLASP_N"/>
    <property type="match status" value="1"/>
</dbReference>
<feature type="region of interest" description="Disordered" evidence="1">
    <location>
        <begin position="305"/>
        <end position="429"/>
    </location>
</feature>
<keyword evidence="4" id="KW-1185">Reference proteome</keyword>
<dbReference type="Gene3D" id="1.25.10.10">
    <property type="entry name" value="Leucine-rich Repeat Variant"/>
    <property type="match status" value="1"/>
</dbReference>
<dbReference type="InterPro" id="IPR016024">
    <property type="entry name" value="ARM-type_fold"/>
</dbReference>
<feature type="region of interest" description="Disordered" evidence="1">
    <location>
        <begin position="1"/>
        <end position="43"/>
    </location>
</feature>
<dbReference type="EMBL" id="BLLK01000060">
    <property type="protein sequence ID" value="GFH57990.1"/>
    <property type="molecule type" value="Genomic_DNA"/>
</dbReference>
<evidence type="ECO:0000313" key="4">
    <source>
        <dbReference type="Proteomes" id="UP001054902"/>
    </source>
</evidence>
<dbReference type="AlphaFoldDB" id="A0AAD3D740"/>
<accession>A0AAD3D740</accession>
<evidence type="ECO:0000256" key="1">
    <source>
        <dbReference type="SAM" id="MobiDB-lite"/>
    </source>
</evidence>
<feature type="compositionally biased region" description="Polar residues" evidence="1">
    <location>
        <begin position="378"/>
        <end position="389"/>
    </location>
</feature>
<organism evidence="3 4">
    <name type="scientific">Chaetoceros tenuissimus</name>
    <dbReference type="NCBI Taxonomy" id="426638"/>
    <lineage>
        <taxon>Eukaryota</taxon>
        <taxon>Sar</taxon>
        <taxon>Stramenopiles</taxon>
        <taxon>Ochrophyta</taxon>
        <taxon>Bacillariophyta</taxon>
        <taxon>Coscinodiscophyceae</taxon>
        <taxon>Chaetocerotophycidae</taxon>
        <taxon>Chaetocerotales</taxon>
        <taxon>Chaetocerotaceae</taxon>
        <taxon>Chaetoceros</taxon>
    </lineage>
</organism>
<feature type="compositionally biased region" description="Polar residues" evidence="1">
    <location>
        <begin position="414"/>
        <end position="423"/>
    </location>
</feature>
<dbReference type="InterPro" id="IPR011989">
    <property type="entry name" value="ARM-like"/>
</dbReference>
<feature type="compositionally biased region" description="Low complexity" evidence="1">
    <location>
        <begin position="318"/>
        <end position="343"/>
    </location>
</feature>
<feature type="domain" description="CLASP N-terminal" evidence="2">
    <location>
        <begin position="99"/>
        <end position="274"/>
    </location>
</feature>
<feature type="compositionally biased region" description="Low complexity" evidence="1">
    <location>
        <begin position="351"/>
        <end position="363"/>
    </location>
</feature>
<gene>
    <name evidence="3" type="ORF">CTEN210_14466</name>
</gene>
<comment type="caution">
    <text evidence="3">The sequence shown here is derived from an EMBL/GenBank/DDBJ whole genome shotgun (WGS) entry which is preliminary data.</text>
</comment>
<dbReference type="SUPFAM" id="SSF48371">
    <property type="entry name" value="ARM repeat"/>
    <property type="match status" value="1"/>
</dbReference>
<sequence length="521" mass="57769">MNVRSRSRSKGPTGRPRSRSGSSVRRGSSSNLRTHDESGNMIDDEPIESFISALDSLLKDEWRGRTLAFETLISHLPENGEPSKHSQASGILPWYKSYTALRRLSHPISSLLLNPRSTVVKHTTQHLAFLVQRVKDANPPGSDMCKYLLKDLLTPVLSMHAQTVNVIRTYAMEMMTTIIRLCRFKSGLPVLLERLRKDKAREVREACVIYLNLIVKHWSDNGSEGHPYLTSNICTHIGNGLARAMTDPAQSVRTEAKKAFEIFRRNYPELWSEIVHKPDGILSKDARLKKSIVNLAMKADKEGVTHIGEDDGDDRSWGSKGSKSSINSWTSNSSFVSRTSKSSRPGYRATNGRSNGSVRSNSRMKSRSGGDNILPPGSSRSKPFGSITSPDRGASRKSMPTKPKMSVQRGRSVGSASTLSSGNVLGDKKPNENYVVANQLLAAHKTYIDDLMEGLRGEMNTVRDFETLLVKSLNAPNDDGTYGPSEDDVLKYYEAVYAYLDKGNENAMKLRSEMEKISKSG</sequence>
<proteinExistence type="predicted"/>
<feature type="compositionally biased region" description="Low complexity" evidence="1">
    <location>
        <begin position="10"/>
        <end position="30"/>
    </location>
</feature>
<feature type="compositionally biased region" description="Basic and acidic residues" evidence="1">
    <location>
        <begin position="305"/>
        <end position="317"/>
    </location>
</feature>
<evidence type="ECO:0000259" key="2">
    <source>
        <dbReference type="Pfam" id="PF12348"/>
    </source>
</evidence>
<protein>
    <recommendedName>
        <fullName evidence="2">CLASP N-terminal domain-containing protein</fullName>
    </recommendedName>
</protein>
<reference evidence="3 4" key="1">
    <citation type="journal article" date="2021" name="Sci. Rep.">
        <title>The genome of the diatom Chaetoceros tenuissimus carries an ancient integrated fragment of an extant virus.</title>
        <authorList>
            <person name="Hongo Y."/>
            <person name="Kimura K."/>
            <person name="Takaki Y."/>
            <person name="Yoshida Y."/>
            <person name="Baba S."/>
            <person name="Kobayashi G."/>
            <person name="Nagasaki K."/>
            <person name="Hano T."/>
            <person name="Tomaru Y."/>
        </authorList>
    </citation>
    <scope>NUCLEOTIDE SEQUENCE [LARGE SCALE GENOMIC DNA]</scope>
    <source>
        <strain evidence="3 4">NIES-3715</strain>
    </source>
</reference>
<dbReference type="InterPro" id="IPR024395">
    <property type="entry name" value="CLASP_N_dom"/>
</dbReference>
<dbReference type="Proteomes" id="UP001054902">
    <property type="component" value="Unassembled WGS sequence"/>
</dbReference>